<evidence type="ECO:0008006" key="3">
    <source>
        <dbReference type="Google" id="ProtNLM"/>
    </source>
</evidence>
<evidence type="ECO:0000313" key="2">
    <source>
        <dbReference type="Proteomes" id="UP000068382"/>
    </source>
</evidence>
<organism evidence="1 2">
    <name type="scientific">Tritonibacter horizontis</name>
    <dbReference type="NCBI Taxonomy" id="1768241"/>
    <lineage>
        <taxon>Bacteria</taxon>
        <taxon>Pseudomonadati</taxon>
        <taxon>Pseudomonadota</taxon>
        <taxon>Alphaproteobacteria</taxon>
        <taxon>Rhodobacterales</taxon>
        <taxon>Paracoccaceae</taxon>
        <taxon>Tritonibacter</taxon>
    </lineage>
</organism>
<sequence length="47" mass="5346">MSNSLAITLGLLLLACIAIDVIFFGTQNLVFLGKKLFLLIEWMAFWR</sequence>
<evidence type="ECO:0000313" key="1">
    <source>
        <dbReference type="EMBL" id="KUP90876.1"/>
    </source>
</evidence>
<comment type="caution">
    <text evidence="1">The sequence shown here is derived from an EMBL/GenBank/DDBJ whole genome shotgun (WGS) entry which is preliminary data.</text>
</comment>
<dbReference type="RefSeq" id="WP_068248490.1">
    <property type="nucleotide sequence ID" value="NZ_LPUY01000134.1"/>
</dbReference>
<dbReference type="EMBL" id="LPUY01000134">
    <property type="protein sequence ID" value="KUP90876.1"/>
    <property type="molecule type" value="Genomic_DNA"/>
</dbReference>
<keyword evidence="2" id="KW-1185">Reference proteome</keyword>
<dbReference type="AlphaFoldDB" id="A0A132BRN6"/>
<dbReference type="Proteomes" id="UP000068382">
    <property type="component" value="Unassembled WGS sequence"/>
</dbReference>
<name>A0A132BRN6_9RHOB</name>
<reference evidence="1 2" key="1">
    <citation type="submission" date="2015-12" db="EMBL/GenBank/DDBJ databases">
        <title>Genome sequence of the marine Rhodobacteraceae strain O3.65, Candidatus Tritonibacter horizontis.</title>
        <authorList>
            <person name="Poehlein A."/>
            <person name="Giebel H.A."/>
            <person name="Voget S."/>
            <person name="Brinkhoff T."/>
        </authorList>
    </citation>
    <scope>NUCLEOTIDE SEQUENCE [LARGE SCALE GENOMIC DNA]</scope>
    <source>
        <strain evidence="1 2">O3.65</strain>
    </source>
</reference>
<proteinExistence type="predicted"/>
<gene>
    <name evidence="1" type="ORF">TRIHO_42320</name>
</gene>
<protein>
    <recommendedName>
        <fullName evidence="3">Glyceraldehyde-3-phosphate dehydrogenase</fullName>
    </recommendedName>
</protein>
<accession>A0A132BRN6</accession>